<evidence type="ECO:0000313" key="2">
    <source>
        <dbReference type="EMBL" id="MFF0002064.1"/>
    </source>
</evidence>
<feature type="compositionally biased region" description="Low complexity" evidence="1">
    <location>
        <begin position="54"/>
        <end position="63"/>
    </location>
</feature>
<reference evidence="2 3" key="1">
    <citation type="submission" date="2024-10" db="EMBL/GenBank/DDBJ databases">
        <title>The Natural Products Discovery Center: Release of the First 8490 Sequenced Strains for Exploring Actinobacteria Biosynthetic Diversity.</title>
        <authorList>
            <person name="Kalkreuter E."/>
            <person name="Kautsar S.A."/>
            <person name="Yang D."/>
            <person name="Bader C.D."/>
            <person name="Teijaro C.N."/>
            <person name="Fluegel L."/>
            <person name="Davis C.M."/>
            <person name="Simpson J.R."/>
            <person name="Lauterbach L."/>
            <person name="Steele A.D."/>
            <person name="Gui C."/>
            <person name="Meng S."/>
            <person name="Li G."/>
            <person name="Viehrig K."/>
            <person name="Ye F."/>
            <person name="Su P."/>
            <person name="Kiefer A.F."/>
            <person name="Nichols A."/>
            <person name="Cepeda A.J."/>
            <person name="Yan W."/>
            <person name="Fan B."/>
            <person name="Jiang Y."/>
            <person name="Adhikari A."/>
            <person name="Zheng C.-J."/>
            <person name="Schuster L."/>
            <person name="Cowan T.M."/>
            <person name="Smanski M.J."/>
            <person name="Chevrette M.G."/>
            <person name="De Carvalho L.P.S."/>
            <person name="Shen B."/>
        </authorList>
    </citation>
    <scope>NUCLEOTIDE SEQUENCE [LARGE SCALE GENOMIC DNA]</scope>
    <source>
        <strain evidence="2 3">NPDC005497</strain>
    </source>
</reference>
<keyword evidence="3" id="KW-1185">Reference proteome</keyword>
<feature type="region of interest" description="Disordered" evidence="1">
    <location>
        <begin position="54"/>
        <end position="84"/>
    </location>
</feature>
<name>A0ABW6MLZ9_9ACTN</name>
<dbReference type="EMBL" id="JBIAJP010000001">
    <property type="protein sequence ID" value="MFF0002064.1"/>
    <property type="molecule type" value="Genomic_DNA"/>
</dbReference>
<protein>
    <submittedName>
        <fullName evidence="2">Uncharacterized protein</fullName>
    </submittedName>
</protein>
<proteinExistence type="predicted"/>
<dbReference type="RefSeq" id="WP_361939882.1">
    <property type="nucleotide sequence ID" value="NZ_JBEXVS010000004.1"/>
</dbReference>
<accession>A0ABW6MLZ9</accession>
<dbReference type="Proteomes" id="UP001601422">
    <property type="component" value="Unassembled WGS sequence"/>
</dbReference>
<evidence type="ECO:0000256" key="1">
    <source>
        <dbReference type="SAM" id="MobiDB-lite"/>
    </source>
</evidence>
<comment type="caution">
    <text evidence="2">The sequence shown here is derived from an EMBL/GenBank/DDBJ whole genome shotgun (WGS) entry which is preliminary data.</text>
</comment>
<sequence>MSERAAPFYCPYCGDEDLRPSEAAEGGHGAWECAACNRAFSLKFLGLLAQGVSRRSASASSGRARGGPDEGGAEHGRLLDTDFGAPEANALHNRSLKRSDSGGAQI</sequence>
<feature type="compositionally biased region" description="Basic and acidic residues" evidence="1">
    <location>
        <begin position="66"/>
        <end position="80"/>
    </location>
</feature>
<organism evidence="2 3">
    <name type="scientific">Streptomyces tibetensis</name>
    <dbReference type="NCBI Taxonomy" id="2382123"/>
    <lineage>
        <taxon>Bacteria</taxon>
        <taxon>Bacillati</taxon>
        <taxon>Actinomycetota</taxon>
        <taxon>Actinomycetes</taxon>
        <taxon>Kitasatosporales</taxon>
        <taxon>Streptomycetaceae</taxon>
        <taxon>Streptomyces</taxon>
    </lineage>
</organism>
<evidence type="ECO:0000313" key="3">
    <source>
        <dbReference type="Proteomes" id="UP001601422"/>
    </source>
</evidence>
<gene>
    <name evidence="2" type="ORF">ACFYQT_01175</name>
</gene>